<proteinExistence type="predicted"/>
<organism evidence="1 2">
    <name type="scientific">Diversispora eburnea</name>
    <dbReference type="NCBI Taxonomy" id="1213867"/>
    <lineage>
        <taxon>Eukaryota</taxon>
        <taxon>Fungi</taxon>
        <taxon>Fungi incertae sedis</taxon>
        <taxon>Mucoromycota</taxon>
        <taxon>Glomeromycotina</taxon>
        <taxon>Glomeromycetes</taxon>
        <taxon>Diversisporales</taxon>
        <taxon>Diversisporaceae</taxon>
        <taxon>Diversispora</taxon>
    </lineage>
</organism>
<dbReference type="EMBL" id="CAJVPK010004041">
    <property type="protein sequence ID" value="CAG8633320.1"/>
    <property type="molecule type" value="Genomic_DNA"/>
</dbReference>
<name>A0A9N9GX84_9GLOM</name>
<comment type="caution">
    <text evidence="1">The sequence shown here is derived from an EMBL/GenBank/DDBJ whole genome shotgun (WGS) entry which is preliminary data.</text>
</comment>
<gene>
    <name evidence="1" type="ORF">DEBURN_LOCUS10865</name>
</gene>
<protein>
    <submittedName>
        <fullName evidence="1">1387_t:CDS:1</fullName>
    </submittedName>
</protein>
<reference evidence="1" key="1">
    <citation type="submission" date="2021-06" db="EMBL/GenBank/DDBJ databases">
        <authorList>
            <person name="Kallberg Y."/>
            <person name="Tangrot J."/>
            <person name="Rosling A."/>
        </authorList>
    </citation>
    <scope>NUCLEOTIDE SEQUENCE</scope>
    <source>
        <strain evidence="1">AZ414A</strain>
    </source>
</reference>
<sequence>MINSDHNKLNTFALTSAKEIIETKRWKEISNVNVNTIEKLVTKDSIKLVFNFHLKYARLSQNNEERMKKLLELY</sequence>
<dbReference type="Proteomes" id="UP000789706">
    <property type="component" value="Unassembled WGS sequence"/>
</dbReference>
<evidence type="ECO:0000313" key="2">
    <source>
        <dbReference type="Proteomes" id="UP000789706"/>
    </source>
</evidence>
<dbReference type="OrthoDB" id="10381188at2759"/>
<evidence type="ECO:0000313" key="1">
    <source>
        <dbReference type="EMBL" id="CAG8633320.1"/>
    </source>
</evidence>
<dbReference type="AlphaFoldDB" id="A0A9N9GX84"/>
<accession>A0A9N9GX84</accession>
<keyword evidence="2" id="KW-1185">Reference proteome</keyword>